<dbReference type="KEGG" id="kyr:CVV65_11240"/>
<feature type="binding site" evidence="13">
    <location>
        <position position="139"/>
    </location>
    <ligand>
        <name>Mg(2+)</name>
        <dbReference type="ChEBI" id="CHEBI:18420"/>
        <label>1</label>
    </ligand>
</feature>
<dbReference type="InterPro" id="IPR036397">
    <property type="entry name" value="RNaseH_sf"/>
</dbReference>
<dbReference type="NCBIfam" id="NF000711">
    <property type="entry name" value="PRK00039.2-1"/>
    <property type="match status" value="1"/>
</dbReference>
<evidence type="ECO:0000256" key="4">
    <source>
        <dbReference type="ARBA" id="ARBA00022723"/>
    </source>
</evidence>
<sequence>MRVLGIDPGIGRMGYGLVRSQGNRLRTEDYGCVETRPGPTGDRLVRIYEKMQELLQNLNPDVVAVEQLFFYRNVTTAFHVGQARGVVLLAARQAETAVAEYTPMQVKQAVTGYGSAEKGQVQRMVAMLLGLPAPPRPDDAADALAVAICHLHTAPTMALVRGRNGDDRFPAGENRRSES</sequence>
<keyword evidence="10 13" id="KW-0233">DNA recombination</keyword>
<evidence type="ECO:0000256" key="12">
    <source>
        <dbReference type="ARBA" id="ARBA00029354"/>
    </source>
</evidence>
<dbReference type="PANTHER" id="PTHR30194">
    <property type="entry name" value="CROSSOVER JUNCTION ENDODEOXYRIBONUCLEASE RUVC"/>
    <property type="match status" value="1"/>
</dbReference>
<dbReference type="RefSeq" id="WP_100668206.1">
    <property type="nucleotide sequence ID" value="NZ_CP024955.1"/>
</dbReference>
<dbReference type="NCBIfam" id="TIGR00228">
    <property type="entry name" value="ruvC"/>
    <property type="match status" value="1"/>
</dbReference>
<comment type="function">
    <text evidence="13">The RuvA-RuvB-RuvC complex processes Holliday junction (HJ) DNA during genetic recombination and DNA repair. Endonuclease that resolves HJ intermediates. Cleaves cruciform DNA by making single-stranded nicks across the HJ at symmetrical positions within the homologous arms, yielding a 5'-phosphate and a 3'-hydroxyl group; requires a central core of homology in the junction. The consensus cleavage sequence is 5'-(A/T)TT(C/G)-3'. Cleavage occurs on the 3'-side of the TT dinucleotide at the point of strand exchange. HJ branch migration catalyzed by RuvA-RuvB allows RuvC to scan DNA until it finds its consensus sequence, where it cleaves and resolves the cruciform DNA.</text>
</comment>
<feature type="active site" evidence="13">
    <location>
        <position position="139"/>
    </location>
</feature>
<dbReference type="HAMAP" id="MF_00034">
    <property type="entry name" value="RuvC"/>
    <property type="match status" value="1"/>
</dbReference>
<dbReference type="AlphaFoldDB" id="A0A2K8N9F0"/>
<dbReference type="OrthoDB" id="9805499at2"/>
<dbReference type="GO" id="GO:0008821">
    <property type="term" value="F:crossover junction DNA endonuclease activity"/>
    <property type="evidence" value="ECO:0007669"/>
    <property type="project" value="UniProtKB-UniRule"/>
</dbReference>
<dbReference type="PRINTS" id="PR00696">
    <property type="entry name" value="RSOLVASERUVC"/>
</dbReference>
<evidence type="ECO:0000256" key="11">
    <source>
        <dbReference type="ARBA" id="ARBA00023204"/>
    </source>
</evidence>
<comment type="subcellular location">
    <subcellularLocation>
        <location evidence="13">Cytoplasm</location>
    </subcellularLocation>
</comment>
<evidence type="ECO:0000256" key="7">
    <source>
        <dbReference type="ARBA" id="ARBA00022801"/>
    </source>
</evidence>
<keyword evidence="11 13" id="KW-0234">DNA repair</keyword>
<comment type="subunit">
    <text evidence="13">Homodimer which binds Holliday junction (HJ) DNA. The HJ becomes 2-fold symmetrical on binding to RuvC with unstacked arms; it has a different conformation from HJ DNA in complex with RuvA. In the full resolvosome a probable DNA-RuvA(4)-RuvB(12)-RuvC(2) complex forms which resolves the HJ.</text>
</comment>
<gene>
    <name evidence="13" type="primary">ruvC</name>
    <name evidence="15" type="ORF">CVV65_11240</name>
</gene>
<dbReference type="InterPro" id="IPR020563">
    <property type="entry name" value="X-over_junc_endoDNase_Mg_BS"/>
</dbReference>
<keyword evidence="3 13" id="KW-0540">Nuclease</keyword>
<evidence type="ECO:0000256" key="10">
    <source>
        <dbReference type="ARBA" id="ARBA00023172"/>
    </source>
</evidence>
<evidence type="ECO:0000256" key="2">
    <source>
        <dbReference type="ARBA" id="ARBA00022490"/>
    </source>
</evidence>
<evidence type="ECO:0000256" key="14">
    <source>
        <dbReference type="NCBIfam" id="TIGR00228"/>
    </source>
</evidence>
<feature type="active site" evidence="13">
    <location>
        <position position="7"/>
    </location>
</feature>
<comment type="cofactor">
    <cofactor evidence="13">
        <name>Mg(2+)</name>
        <dbReference type="ChEBI" id="CHEBI:18420"/>
    </cofactor>
    <text evidence="13">Binds 2 Mg(2+) ion per subunit.</text>
</comment>
<dbReference type="PANTHER" id="PTHR30194:SF3">
    <property type="entry name" value="CROSSOVER JUNCTION ENDODEOXYRIBONUCLEASE RUVC"/>
    <property type="match status" value="1"/>
</dbReference>
<dbReference type="PROSITE" id="PS01321">
    <property type="entry name" value="RUVC"/>
    <property type="match status" value="1"/>
</dbReference>
<reference evidence="16" key="1">
    <citation type="submission" date="2017-11" db="EMBL/GenBank/DDBJ databases">
        <title>Complete Genome Sequence of Kyrpidia sp. Strain EA-1, a thermophilic, hydrogen-oxidizing Bacterium, isolated from the Azores.</title>
        <authorList>
            <person name="Reiner J.E."/>
            <person name="Lapp C.J."/>
            <person name="Bunk B."/>
            <person name="Gescher J."/>
        </authorList>
    </citation>
    <scope>NUCLEOTIDE SEQUENCE [LARGE SCALE GENOMIC DNA]</scope>
    <source>
        <strain evidence="16">EA-1</strain>
    </source>
</reference>
<dbReference type="GO" id="GO:0005737">
    <property type="term" value="C:cytoplasm"/>
    <property type="evidence" value="ECO:0007669"/>
    <property type="project" value="UniProtKB-SubCell"/>
</dbReference>
<evidence type="ECO:0000256" key="8">
    <source>
        <dbReference type="ARBA" id="ARBA00022842"/>
    </source>
</evidence>
<dbReference type="GO" id="GO:0048476">
    <property type="term" value="C:Holliday junction resolvase complex"/>
    <property type="evidence" value="ECO:0007669"/>
    <property type="project" value="UniProtKB-UniRule"/>
</dbReference>
<feature type="active site" evidence="13">
    <location>
        <position position="66"/>
    </location>
</feature>
<organism evidence="15 16">
    <name type="scientific">Kyrpidia spormannii</name>
    <dbReference type="NCBI Taxonomy" id="2055160"/>
    <lineage>
        <taxon>Bacteria</taxon>
        <taxon>Bacillati</taxon>
        <taxon>Bacillota</taxon>
        <taxon>Bacilli</taxon>
        <taxon>Bacillales</taxon>
        <taxon>Alicyclobacillaceae</taxon>
        <taxon>Kyrpidia</taxon>
    </lineage>
</organism>
<dbReference type="SUPFAM" id="SSF53098">
    <property type="entry name" value="Ribonuclease H-like"/>
    <property type="match status" value="1"/>
</dbReference>
<evidence type="ECO:0000256" key="13">
    <source>
        <dbReference type="HAMAP-Rule" id="MF_00034"/>
    </source>
</evidence>
<evidence type="ECO:0000256" key="9">
    <source>
        <dbReference type="ARBA" id="ARBA00023125"/>
    </source>
</evidence>
<evidence type="ECO:0000313" key="16">
    <source>
        <dbReference type="Proteomes" id="UP000231932"/>
    </source>
</evidence>
<evidence type="ECO:0000256" key="3">
    <source>
        <dbReference type="ARBA" id="ARBA00022722"/>
    </source>
</evidence>
<dbReference type="GO" id="GO:0006281">
    <property type="term" value="P:DNA repair"/>
    <property type="evidence" value="ECO:0007669"/>
    <property type="project" value="UniProtKB-UniRule"/>
</dbReference>
<keyword evidence="7 13" id="KW-0378">Hydrolase</keyword>
<dbReference type="GO" id="GO:0000287">
    <property type="term" value="F:magnesium ion binding"/>
    <property type="evidence" value="ECO:0007669"/>
    <property type="project" value="UniProtKB-UniRule"/>
</dbReference>
<keyword evidence="6 13" id="KW-0227">DNA damage</keyword>
<dbReference type="Pfam" id="PF02075">
    <property type="entry name" value="RuvC"/>
    <property type="match status" value="1"/>
</dbReference>
<keyword evidence="2 13" id="KW-0963">Cytoplasm</keyword>
<dbReference type="InterPro" id="IPR012337">
    <property type="entry name" value="RNaseH-like_sf"/>
</dbReference>
<dbReference type="Proteomes" id="UP000231932">
    <property type="component" value="Chromosome"/>
</dbReference>
<dbReference type="EMBL" id="CP024955">
    <property type="protein sequence ID" value="ATY85427.1"/>
    <property type="molecule type" value="Genomic_DNA"/>
</dbReference>
<feature type="binding site" evidence="13">
    <location>
        <position position="7"/>
    </location>
    <ligand>
        <name>Mg(2+)</name>
        <dbReference type="ChEBI" id="CHEBI:18420"/>
        <label>1</label>
    </ligand>
</feature>
<keyword evidence="5 13" id="KW-0255">Endonuclease</keyword>
<keyword evidence="9 13" id="KW-0238">DNA-binding</keyword>
<keyword evidence="4 13" id="KW-0479">Metal-binding</keyword>
<protein>
    <recommendedName>
        <fullName evidence="13 14">Crossover junction endodeoxyribonuclease RuvC</fullName>
        <ecNumber evidence="13 14">3.1.21.10</ecNumber>
    </recommendedName>
    <alternativeName>
        <fullName evidence="13">Holliday junction nuclease RuvC</fullName>
    </alternativeName>
    <alternativeName>
        <fullName evidence="13">Holliday junction resolvase RuvC</fullName>
    </alternativeName>
</protein>
<dbReference type="GO" id="GO:0003677">
    <property type="term" value="F:DNA binding"/>
    <property type="evidence" value="ECO:0007669"/>
    <property type="project" value="UniProtKB-KW"/>
</dbReference>
<comment type="catalytic activity">
    <reaction evidence="12 13">
        <text>Endonucleolytic cleavage at a junction such as a reciprocal single-stranded crossover between two homologous DNA duplexes (Holliday junction).</text>
        <dbReference type="EC" id="3.1.21.10"/>
    </reaction>
</comment>
<proteinExistence type="inferred from homology"/>
<dbReference type="InterPro" id="IPR002176">
    <property type="entry name" value="X-over_junc_endoDNase_RuvC"/>
</dbReference>
<evidence type="ECO:0000256" key="1">
    <source>
        <dbReference type="ARBA" id="ARBA00009518"/>
    </source>
</evidence>
<keyword evidence="8 13" id="KW-0460">Magnesium</keyword>
<evidence type="ECO:0000313" key="15">
    <source>
        <dbReference type="EMBL" id="ATY85427.1"/>
    </source>
</evidence>
<feature type="binding site" evidence="13">
    <location>
        <position position="66"/>
    </location>
    <ligand>
        <name>Mg(2+)</name>
        <dbReference type="ChEBI" id="CHEBI:18420"/>
        <label>2</label>
    </ligand>
</feature>
<evidence type="ECO:0000256" key="5">
    <source>
        <dbReference type="ARBA" id="ARBA00022759"/>
    </source>
</evidence>
<dbReference type="CDD" id="cd16962">
    <property type="entry name" value="RuvC"/>
    <property type="match status" value="1"/>
</dbReference>
<evidence type="ECO:0000256" key="6">
    <source>
        <dbReference type="ARBA" id="ARBA00022763"/>
    </source>
</evidence>
<name>A0A2K8N9F0_9BACL</name>
<accession>A0A2K8N9F0</accession>
<keyword evidence="16" id="KW-1185">Reference proteome</keyword>
<dbReference type="Gene3D" id="3.30.420.10">
    <property type="entry name" value="Ribonuclease H-like superfamily/Ribonuclease H"/>
    <property type="match status" value="1"/>
</dbReference>
<dbReference type="EC" id="3.1.21.10" evidence="13 14"/>
<comment type="similarity">
    <text evidence="1 13">Belongs to the RuvC family.</text>
</comment>
<dbReference type="FunFam" id="3.30.420.10:FF:000002">
    <property type="entry name" value="Crossover junction endodeoxyribonuclease RuvC"/>
    <property type="match status" value="1"/>
</dbReference>
<dbReference type="GO" id="GO:0006310">
    <property type="term" value="P:DNA recombination"/>
    <property type="evidence" value="ECO:0007669"/>
    <property type="project" value="UniProtKB-UniRule"/>
</dbReference>